<evidence type="ECO:0000313" key="3">
    <source>
        <dbReference type="EMBL" id="EIW81481.1"/>
    </source>
</evidence>
<gene>
    <name evidence="3" type="ORF">CONPUDRAFT_124605</name>
</gene>
<keyword evidence="2" id="KW-0812">Transmembrane</keyword>
<reference evidence="4" key="1">
    <citation type="journal article" date="2012" name="Science">
        <title>The Paleozoic origin of enzymatic lignin decomposition reconstructed from 31 fungal genomes.</title>
        <authorList>
            <person name="Floudas D."/>
            <person name="Binder M."/>
            <person name="Riley R."/>
            <person name="Barry K."/>
            <person name="Blanchette R.A."/>
            <person name="Henrissat B."/>
            <person name="Martinez A.T."/>
            <person name="Otillar R."/>
            <person name="Spatafora J.W."/>
            <person name="Yadav J.S."/>
            <person name="Aerts A."/>
            <person name="Benoit I."/>
            <person name="Boyd A."/>
            <person name="Carlson A."/>
            <person name="Copeland A."/>
            <person name="Coutinho P.M."/>
            <person name="de Vries R.P."/>
            <person name="Ferreira P."/>
            <person name="Findley K."/>
            <person name="Foster B."/>
            <person name="Gaskell J."/>
            <person name="Glotzer D."/>
            <person name="Gorecki P."/>
            <person name="Heitman J."/>
            <person name="Hesse C."/>
            <person name="Hori C."/>
            <person name="Igarashi K."/>
            <person name="Jurgens J.A."/>
            <person name="Kallen N."/>
            <person name="Kersten P."/>
            <person name="Kohler A."/>
            <person name="Kuees U."/>
            <person name="Kumar T.K.A."/>
            <person name="Kuo A."/>
            <person name="LaButti K."/>
            <person name="Larrondo L.F."/>
            <person name="Lindquist E."/>
            <person name="Ling A."/>
            <person name="Lombard V."/>
            <person name="Lucas S."/>
            <person name="Lundell T."/>
            <person name="Martin R."/>
            <person name="McLaughlin D.J."/>
            <person name="Morgenstern I."/>
            <person name="Morin E."/>
            <person name="Murat C."/>
            <person name="Nagy L.G."/>
            <person name="Nolan M."/>
            <person name="Ohm R.A."/>
            <person name="Patyshakuliyeva A."/>
            <person name="Rokas A."/>
            <person name="Ruiz-Duenas F.J."/>
            <person name="Sabat G."/>
            <person name="Salamov A."/>
            <person name="Samejima M."/>
            <person name="Schmutz J."/>
            <person name="Slot J.C."/>
            <person name="St John F."/>
            <person name="Stenlid J."/>
            <person name="Sun H."/>
            <person name="Sun S."/>
            <person name="Syed K."/>
            <person name="Tsang A."/>
            <person name="Wiebenga A."/>
            <person name="Young D."/>
            <person name="Pisabarro A."/>
            <person name="Eastwood D.C."/>
            <person name="Martin F."/>
            <person name="Cullen D."/>
            <person name="Grigoriev I.V."/>
            <person name="Hibbett D.S."/>
        </authorList>
    </citation>
    <scope>NUCLEOTIDE SEQUENCE [LARGE SCALE GENOMIC DNA]</scope>
    <source>
        <strain evidence="4">RWD-64-598 SS2</strain>
    </source>
</reference>
<evidence type="ECO:0000256" key="1">
    <source>
        <dbReference type="SAM" id="MobiDB-lite"/>
    </source>
</evidence>
<feature type="region of interest" description="Disordered" evidence="1">
    <location>
        <begin position="29"/>
        <end position="116"/>
    </location>
</feature>
<dbReference type="OMA" id="THKWPRP"/>
<evidence type="ECO:0000313" key="4">
    <source>
        <dbReference type="Proteomes" id="UP000053558"/>
    </source>
</evidence>
<dbReference type="OrthoDB" id="2156690at2759"/>
<feature type="transmembrane region" description="Helical" evidence="2">
    <location>
        <begin position="237"/>
        <end position="260"/>
    </location>
</feature>
<keyword evidence="2" id="KW-0472">Membrane</keyword>
<dbReference type="GeneID" id="19199836"/>
<dbReference type="KEGG" id="cput:CONPUDRAFT_124605"/>
<dbReference type="Proteomes" id="UP000053558">
    <property type="component" value="Unassembled WGS sequence"/>
</dbReference>
<protein>
    <recommendedName>
        <fullName evidence="5">Tetraspanin Tsp2 family</fullName>
    </recommendedName>
</protein>
<feature type="compositionally biased region" description="Polar residues" evidence="1">
    <location>
        <begin position="75"/>
        <end position="93"/>
    </location>
</feature>
<evidence type="ECO:0000256" key="2">
    <source>
        <dbReference type="SAM" id="Phobius"/>
    </source>
</evidence>
<feature type="compositionally biased region" description="Low complexity" evidence="1">
    <location>
        <begin position="105"/>
        <end position="115"/>
    </location>
</feature>
<dbReference type="EMBL" id="JH711578">
    <property type="protein sequence ID" value="EIW81481.1"/>
    <property type="molecule type" value="Genomic_DNA"/>
</dbReference>
<evidence type="ECO:0008006" key="5">
    <source>
        <dbReference type="Google" id="ProtNLM"/>
    </source>
</evidence>
<feature type="transmembrane region" description="Helical" evidence="2">
    <location>
        <begin position="363"/>
        <end position="383"/>
    </location>
</feature>
<proteinExistence type="predicted"/>
<accession>A0A5M3MSH1</accession>
<sequence>MHSNAELANSKEGDGEMIERVDAARANIHRSVSARSRTGVRQDMYIPPHMPNLSPMPEEDVHVPRLPTPGFPRSGATTPHSASKASVRSTGSSGPPARDARVSVRHSVSAASIRSGRSVDSGKQSLISTVGIGRKFTHKWPRPLSVPVPNAPALGESGRVGKLRIPALVLEDEDYVVEGTELKEQKKKARWTIHKWALFFSVIMVFGFGVWLFVDSMLTWFRTWQNADVVLVANRDILSLSTVAGTLLLFNAIIGGTGVLLNSRPFLAVYTVLLWPTFVSVCSVGYASYKRTVYSLSLKLNAAWSAEYTPAGRMAIQNALHCCGWFSPLHEAEGSKICYARSPLPGCKGHLLRFDRGWLMTQYISAFSLVPFVVIAIVIALLCSNHVTQRFGKGILPRQYWLRVEDVREEAQRIMKSGVLHPDEASDAKEKVSEATS</sequence>
<dbReference type="RefSeq" id="XP_007768809.1">
    <property type="nucleotide sequence ID" value="XM_007770619.1"/>
</dbReference>
<feature type="transmembrane region" description="Helical" evidence="2">
    <location>
        <begin position="267"/>
        <end position="289"/>
    </location>
</feature>
<keyword evidence="4" id="KW-1185">Reference proteome</keyword>
<comment type="caution">
    <text evidence="3">The sequence shown here is derived from an EMBL/GenBank/DDBJ whole genome shotgun (WGS) entry which is preliminary data.</text>
</comment>
<organism evidence="3 4">
    <name type="scientific">Coniophora puteana (strain RWD-64-598)</name>
    <name type="common">Brown rot fungus</name>
    <dbReference type="NCBI Taxonomy" id="741705"/>
    <lineage>
        <taxon>Eukaryota</taxon>
        <taxon>Fungi</taxon>
        <taxon>Dikarya</taxon>
        <taxon>Basidiomycota</taxon>
        <taxon>Agaricomycotina</taxon>
        <taxon>Agaricomycetes</taxon>
        <taxon>Agaricomycetidae</taxon>
        <taxon>Boletales</taxon>
        <taxon>Coniophorineae</taxon>
        <taxon>Coniophoraceae</taxon>
        <taxon>Coniophora</taxon>
    </lineage>
</organism>
<dbReference type="AlphaFoldDB" id="A0A5M3MSH1"/>
<feature type="transmembrane region" description="Helical" evidence="2">
    <location>
        <begin position="196"/>
        <end position="214"/>
    </location>
</feature>
<keyword evidence="2" id="KW-1133">Transmembrane helix</keyword>
<name>A0A5M3MSH1_CONPW</name>